<dbReference type="PANTHER" id="PTHR43425:SF2">
    <property type="entry name" value="OXYGEN-INSENSITIVE NADPH NITROREDUCTASE"/>
    <property type="match status" value="1"/>
</dbReference>
<proteinExistence type="inferred from homology"/>
<evidence type="ECO:0000259" key="6">
    <source>
        <dbReference type="Pfam" id="PF00881"/>
    </source>
</evidence>
<dbReference type="Gene3D" id="3.40.109.10">
    <property type="entry name" value="NADH Oxidase"/>
    <property type="match status" value="1"/>
</dbReference>
<name>A0A831EST8_ERWAM</name>
<dbReference type="GO" id="GO:0016491">
    <property type="term" value="F:oxidoreductase activity"/>
    <property type="evidence" value="ECO:0007669"/>
    <property type="project" value="UniProtKB-KW"/>
</dbReference>
<dbReference type="PANTHER" id="PTHR43425">
    <property type="entry name" value="OXYGEN-INSENSITIVE NADPH NITROREDUCTASE"/>
    <property type="match status" value="1"/>
</dbReference>
<dbReference type="SUPFAM" id="SSF55469">
    <property type="entry name" value="FMN-dependent nitroreductase-like"/>
    <property type="match status" value="1"/>
</dbReference>
<evidence type="ECO:0000256" key="3">
    <source>
        <dbReference type="ARBA" id="ARBA00022643"/>
    </source>
</evidence>
<feature type="domain" description="Nitroreductase" evidence="6">
    <location>
        <begin position="9"/>
        <end position="58"/>
    </location>
</feature>
<feature type="region of interest" description="Disordered" evidence="5">
    <location>
        <begin position="1"/>
        <end position="21"/>
    </location>
</feature>
<reference evidence="7 8" key="2">
    <citation type="submission" date="2013-04" db="EMBL/GenBank/DDBJ databases">
        <title>Comparative genomics of 12 strains of Erwinia amylovora identifies a pan-genome with a large conserved core and provides insights into host specificity.</title>
        <authorList>
            <person name="Mann R.A."/>
            <person name="Smits T.H.M."/>
            <person name="Buehlmann A."/>
            <person name="Blom J."/>
            <person name="Goesmann A."/>
            <person name="Frey J.E."/>
            <person name="Plummer K.M."/>
            <person name="Beer S.V."/>
            <person name="Luck J."/>
            <person name="Duffy B."/>
            <person name="Rodoni B."/>
        </authorList>
    </citation>
    <scope>NUCLEOTIDE SEQUENCE [LARGE SCALE GENOMIC DNA]</scope>
    <source>
        <strain evidence="8">CFBP 1232</strain>
    </source>
</reference>
<evidence type="ECO:0000256" key="5">
    <source>
        <dbReference type="SAM" id="MobiDB-lite"/>
    </source>
</evidence>
<dbReference type="InterPro" id="IPR029479">
    <property type="entry name" value="Nitroreductase"/>
</dbReference>
<evidence type="ECO:0000256" key="2">
    <source>
        <dbReference type="ARBA" id="ARBA00022630"/>
    </source>
</evidence>
<evidence type="ECO:0000313" key="8">
    <source>
        <dbReference type="Proteomes" id="UP000013111"/>
    </source>
</evidence>
<evidence type="ECO:0000313" key="7">
    <source>
        <dbReference type="EMBL" id="CCO94110.1"/>
    </source>
</evidence>
<dbReference type="AlphaFoldDB" id="A0A831EST8"/>
<reference evidence="7 8" key="1">
    <citation type="submission" date="2012-11" db="EMBL/GenBank/DDBJ databases">
        <authorList>
            <person name="Linke B."/>
        </authorList>
    </citation>
    <scope>NUCLEOTIDE SEQUENCE [LARGE SCALE GENOMIC DNA]</scope>
    <source>
        <strain evidence="8">CFBP 1232</strain>
    </source>
</reference>
<evidence type="ECO:0000256" key="1">
    <source>
        <dbReference type="ARBA" id="ARBA00008366"/>
    </source>
</evidence>
<sequence length="74" mass="8503">MNEITQRLKSHRSTRSYSDKPVPEEVMDDVIEAAWRAPTSVNSQQVSLVVVRDVKPARALLNWRVARHGLPRPR</sequence>
<gene>
    <name evidence="7" type="ORF">BN437_2185</name>
</gene>
<evidence type="ECO:0000256" key="4">
    <source>
        <dbReference type="ARBA" id="ARBA00023002"/>
    </source>
</evidence>
<dbReference type="InterPro" id="IPR000415">
    <property type="entry name" value="Nitroreductase-like"/>
</dbReference>
<comment type="similarity">
    <text evidence="1">Belongs to the flavin oxidoreductase frp family.</text>
</comment>
<keyword evidence="3" id="KW-0288">FMN</keyword>
<keyword evidence="4" id="KW-0560">Oxidoreductase</keyword>
<dbReference type="Pfam" id="PF00881">
    <property type="entry name" value="Nitroreductase"/>
    <property type="match status" value="1"/>
</dbReference>
<protein>
    <submittedName>
        <fullName evidence="7">Iodotyrosine dehalogenase 1</fullName>
    </submittedName>
</protein>
<dbReference type="Proteomes" id="UP000013111">
    <property type="component" value="Unassembled WGS sequence"/>
</dbReference>
<accession>A0A831EST8</accession>
<dbReference type="EMBL" id="CAPB01000022">
    <property type="protein sequence ID" value="CCO94110.1"/>
    <property type="molecule type" value="Genomic_DNA"/>
</dbReference>
<dbReference type="InterPro" id="IPR016446">
    <property type="entry name" value="Flavin_OxRdtase_Frp"/>
</dbReference>
<keyword evidence="2" id="KW-0285">Flavoprotein</keyword>
<comment type="caution">
    <text evidence="7">The sequence shown here is derived from an EMBL/GenBank/DDBJ whole genome shotgun (WGS) entry which is preliminary data.</text>
</comment>
<organism evidence="7 8">
    <name type="scientific">Erwinia amylovora NBRC 12687 = CFBP 1232</name>
    <dbReference type="NCBI Taxonomy" id="1219359"/>
    <lineage>
        <taxon>Bacteria</taxon>
        <taxon>Pseudomonadati</taxon>
        <taxon>Pseudomonadota</taxon>
        <taxon>Gammaproteobacteria</taxon>
        <taxon>Enterobacterales</taxon>
        <taxon>Erwiniaceae</taxon>
        <taxon>Erwinia</taxon>
    </lineage>
</organism>